<organism evidence="4 5">
    <name type="scientific">Tahibacter aquaticus</name>
    <dbReference type="NCBI Taxonomy" id="520092"/>
    <lineage>
        <taxon>Bacteria</taxon>
        <taxon>Pseudomonadati</taxon>
        <taxon>Pseudomonadota</taxon>
        <taxon>Gammaproteobacteria</taxon>
        <taxon>Lysobacterales</taxon>
        <taxon>Rhodanobacteraceae</taxon>
        <taxon>Tahibacter</taxon>
    </lineage>
</organism>
<comment type="caution">
    <text evidence="4">The sequence shown here is derived from an EMBL/GenBank/DDBJ whole genome shotgun (WGS) entry which is preliminary data.</text>
</comment>
<evidence type="ECO:0000256" key="1">
    <source>
        <dbReference type="ARBA" id="ARBA00023122"/>
    </source>
</evidence>
<evidence type="ECO:0000313" key="4">
    <source>
        <dbReference type="EMBL" id="TDR40436.1"/>
    </source>
</evidence>
<dbReference type="CDD" id="cd04623">
    <property type="entry name" value="CBS_pair_bac_euk"/>
    <property type="match status" value="1"/>
</dbReference>
<dbReference type="EMBL" id="SNZH01000013">
    <property type="protein sequence ID" value="TDR40436.1"/>
    <property type="molecule type" value="Genomic_DNA"/>
</dbReference>
<dbReference type="Gene3D" id="3.10.580.10">
    <property type="entry name" value="CBS-domain"/>
    <property type="match status" value="1"/>
</dbReference>
<dbReference type="InterPro" id="IPR046342">
    <property type="entry name" value="CBS_dom_sf"/>
</dbReference>
<gene>
    <name evidence="4" type="ORF">DFR29_113137</name>
</gene>
<keyword evidence="1 2" id="KW-0129">CBS domain</keyword>
<dbReference type="RefSeq" id="WP_133820384.1">
    <property type="nucleotide sequence ID" value="NZ_SNZH01000013.1"/>
</dbReference>
<dbReference type="PANTHER" id="PTHR43080">
    <property type="entry name" value="CBS DOMAIN-CONTAINING PROTEIN CBSX3, MITOCHONDRIAL"/>
    <property type="match status" value="1"/>
</dbReference>
<dbReference type="PANTHER" id="PTHR43080:SF2">
    <property type="entry name" value="CBS DOMAIN-CONTAINING PROTEIN"/>
    <property type="match status" value="1"/>
</dbReference>
<dbReference type="Proteomes" id="UP000295293">
    <property type="component" value="Unassembled WGS sequence"/>
</dbReference>
<dbReference type="SUPFAM" id="SSF54631">
    <property type="entry name" value="CBS-domain pair"/>
    <property type="match status" value="1"/>
</dbReference>
<dbReference type="Pfam" id="PF00571">
    <property type="entry name" value="CBS"/>
    <property type="match status" value="2"/>
</dbReference>
<name>A0A4V3DLN2_9GAMM</name>
<evidence type="ECO:0000256" key="2">
    <source>
        <dbReference type="PROSITE-ProRule" id="PRU00703"/>
    </source>
</evidence>
<proteinExistence type="predicted"/>
<protein>
    <submittedName>
        <fullName evidence="4">CBS domain protein</fullName>
    </submittedName>
</protein>
<dbReference type="PROSITE" id="PS51371">
    <property type="entry name" value="CBS"/>
    <property type="match status" value="2"/>
</dbReference>
<evidence type="ECO:0000313" key="5">
    <source>
        <dbReference type="Proteomes" id="UP000295293"/>
    </source>
</evidence>
<keyword evidence="5" id="KW-1185">Reference proteome</keyword>
<dbReference type="SMART" id="SM00116">
    <property type="entry name" value="CBS"/>
    <property type="match status" value="2"/>
</dbReference>
<feature type="domain" description="CBS" evidence="3">
    <location>
        <begin position="9"/>
        <end position="67"/>
    </location>
</feature>
<sequence length="143" mass="15982">MRQVKHLLQGKGDQVFAVEPEQPVLQAIQAMADHHVGALLVMRGSELVGIVSERDYARKVILLGRSSAETPVWQIMSTPVETVTPEHRIEDCMRLCTQRRIRHLPVVDEQRRVVGVVSIGDLVKAVIGEQAEELAQLQRYIAG</sequence>
<dbReference type="AlphaFoldDB" id="A0A4V3DLN2"/>
<reference evidence="4 5" key="1">
    <citation type="submission" date="2019-03" db="EMBL/GenBank/DDBJ databases">
        <title>Genomic Encyclopedia of Type Strains, Phase IV (KMG-IV): sequencing the most valuable type-strain genomes for metagenomic binning, comparative biology and taxonomic classification.</title>
        <authorList>
            <person name="Goeker M."/>
        </authorList>
    </citation>
    <scope>NUCLEOTIDE SEQUENCE [LARGE SCALE GENOMIC DNA]</scope>
    <source>
        <strain evidence="4 5">DSM 21667</strain>
    </source>
</reference>
<dbReference type="OrthoDB" id="9807125at2"/>
<dbReference type="InterPro" id="IPR044725">
    <property type="entry name" value="CBSX3_CBS_dom"/>
</dbReference>
<accession>A0A4V3DLN2</accession>
<feature type="domain" description="CBS" evidence="3">
    <location>
        <begin position="76"/>
        <end position="132"/>
    </location>
</feature>
<dbReference type="InterPro" id="IPR000644">
    <property type="entry name" value="CBS_dom"/>
</dbReference>
<dbReference type="InterPro" id="IPR051257">
    <property type="entry name" value="Diverse_CBS-Domain"/>
</dbReference>
<evidence type="ECO:0000259" key="3">
    <source>
        <dbReference type="PROSITE" id="PS51371"/>
    </source>
</evidence>